<keyword evidence="1" id="KW-0472">Membrane</keyword>
<dbReference type="RefSeq" id="WP_176898261.1">
    <property type="nucleotide sequence ID" value="NZ_JABKAV010000007.1"/>
</dbReference>
<reference evidence="2 3" key="1">
    <citation type="submission" date="2020-05" db="EMBL/GenBank/DDBJ databases">
        <title>Hymenobacter terrestris sp. nov. and Hymenobacter lapidiphilus sp. nov., isolated from regoliths in Antarctica.</title>
        <authorList>
            <person name="Sedlacek I."/>
            <person name="Pantucek R."/>
            <person name="Zeman M."/>
            <person name="Holochova P."/>
            <person name="Kralova S."/>
            <person name="Stankova E."/>
            <person name="Sedo O."/>
            <person name="Micenkova L."/>
            <person name="Svec P."/>
            <person name="Gupta V."/>
            <person name="Sood U."/>
            <person name="Korpole U.S."/>
            <person name="Lal R."/>
        </authorList>
    </citation>
    <scope>NUCLEOTIDE SEQUENCE [LARGE SCALE GENOMIC DNA]</scope>
    <source>
        <strain evidence="2 3">P5252</strain>
    </source>
</reference>
<organism evidence="2 3">
    <name type="scientific">Hymenobacter terrestris</name>
    <dbReference type="NCBI Taxonomy" id="2748310"/>
    <lineage>
        <taxon>Bacteria</taxon>
        <taxon>Pseudomonadati</taxon>
        <taxon>Bacteroidota</taxon>
        <taxon>Cytophagia</taxon>
        <taxon>Cytophagales</taxon>
        <taxon>Hymenobacteraceae</taxon>
        <taxon>Hymenobacter</taxon>
    </lineage>
</organism>
<feature type="transmembrane region" description="Helical" evidence="1">
    <location>
        <begin position="12"/>
        <end position="31"/>
    </location>
</feature>
<sequence>MNDDIQTKIKRLAYYQIFGGVIGIILIIWLIAQTVTITGILILIFIFAAGLYSFSIYCGNHLLKEETEIGLKLSIINQALQVINFSVSGFAFKFVAGLALIASIDYTDDFKFTFNFSLSESQFTINSEEEFIIMGFNMVAIYLVYFIDKLQQEIENIETMSKASKSIDLSAQSPAAEEI</sequence>
<evidence type="ECO:0000313" key="2">
    <source>
        <dbReference type="EMBL" id="NVO84076.1"/>
    </source>
</evidence>
<evidence type="ECO:0000256" key="1">
    <source>
        <dbReference type="SAM" id="Phobius"/>
    </source>
</evidence>
<proteinExistence type="predicted"/>
<name>A0ABX2Q231_9BACT</name>
<keyword evidence="3" id="KW-1185">Reference proteome</keyword>
<feature type="transmembrane region" description="Helical" evidence="1">
    <location>
        <begin position="37"/>
        <end position="58"/>
    </location>
</feature>
<dbReference type="EMBL" id="JABKAV010000007">
    <property type="protein sequence ID" value="NVO84076.1"/>
    <property type="molecule type" value="Genomic_DNA"/>
</dbReference>
<comment type="caution">
    <text evidence="2">The sequence shown here is derived from an EMBL/GenBank/DDBJ whole genome shotgun (WGS) entry which is preliminary data.</text>
</comment>
<accession>A0ABX2Q231</accession>
<gene>
    <name evidence="2" type="ORF">HW556_04195</name>
</gene>
<dbReference type="Proteomes" id="UP000626554">
    <property type="component" value="Unassembled WGS sequence"/>
</dbReference>
<keyword evidence="1" id="KW-0812">Transmembrane</keyword>
<evidence type="ECO:0000313" key="3">
    <source>
        <dbReference type="Proteomes" id="UP000626554"/>
    </source>
</evidence>
<protein>
    <recommendedName>
        <fullName evidence="4">DUF2975 domain-containing protein</fullName>
    </recommendedName>
</protein>
<feature type="transmembrane region" description="Helical" evidence="1">
    <location>
        <begin position="79"/>
        <end position="104"/>
    </location>
</feature>
<evidence type="ECO:0008006" key="4">
    <source>
        <dbReference type="Google" id="ProtNLM"/>
    </source>
</evidence>
<feature type="transmembrane region" description="Helical" evidence="1">
    <location>
        <begin position="131"/>
        <end position="147"/>
    </location>
</feature>
<keyword evidence="1" id="KW-1133">Transmembrane helix</keyword>